<feature type="non-terminal residue" evidence="8">
    <location>
        <position position="1"/>
    </location>
</feature>
<feature type="transmembrane region" description="Helical" evidence="6">
    <location>
        <begin position="301"/>
        <end position="322"/>
    </location>
</feature>
<dbReference type="GO" id="GO:0071944">
    <property type="term" value="C:cell periphery"/>
    <property type="evidence" value="ECO:0007669"/>
    <property type="project" value="TreeGrafter"/>
</dbReference>
<gene>
    <name evidence="8" type="ORF">AM593_03811</name>
</gene>
<feature type="transmembrane region" description="Helical" evidence="6">
    <location>
        <begin position="244"/>
        <end position="265"/>
    </location>
</feature>
<dbReference type="InterPro" id="IPR055120">
    <property type="entry name" value="Chs-1/2_IV_N"/>
</dbReference>
<dbReference type="GO" id="GO:0006031">
    <property type="term" value="P:chitin biosynthetic process"/>
    <property type="evidence" value="ECO:0007669"/>
    <property type="project" value="TreeGrafter"/>
</dbReference>
<dbReference type="Proteomes" id="UP000266721">
    <property type="component" value="Unassembled WGS sequence"/>
</dbReference>
<feature type="non-terminal residue" evidence="8">
    <location>
        <position position="607"/>
    </location>
</feature>
<keyword evidence="2 6" id="KW-0812">Transmembrane</keyword>
<reference evidence="8 9" key="1">
    <citation type="journal article" date="2016" name="PLoS ONE">
        <title>A First Insight into the Genome of the Filter-Feeder Mussel Mytilus galloprovincialis.</title>
        <authorList>
            <person name="Murgarella M."/>
            <person name="Puiu D."/>
            <person name="Novoa B."/>
            <person name="Figueras A."/>
            <person name="Posada D."/>
            <person name="Canchaya C."/>
        </authorList>
    </citation>
    <scope>NUCLEOTIDE SEQUENCE [LARGE SCALE GENOMIC DNA]</scope>
    <source>
        <tissue evidence="8">Muscle</tissue>
    </source>
</reference>
<evidence type="ECO:0000256" key="3">
    <source>
        <dbReference type="ARBA" id="ARBA00023136"/>
    </source>
</evidence>
<feature type="region of interest" description="Disordered" evidence="5">
    <location>
        <begin position="45"/>
        <end position="185"/>
    </location>
</feature>
<feature type="compositionally biased region" description="Polar residues" evidence="5">
    <location>
        <begin position="145"/>
        <end position="167"/>
    </location>
</feature>
<evidence type="ECO:0000313" key="9">
    <source>
        <dbReference type="Proteomes" id="UP000266721"/>
    </source>
</evidence>
<evidence type="ECO:0000256" key="2">
    <source>
        <dbReference type="ARBA" id="ARBA00022692"/>
    </source>
</evidence>
<dbReference type="AlphaFoldDB" id="A0A3L5TRX8"/>
<protein>
    <recommendedName>
        <fullName evidence="7">Chitin synthase chs-1/2 N-terminal putative transporter domain-containing protein</fullName>
    </recommendedName>
</protein>
<feature type="compositionally biased region" description="Basic and acidic residues" evidence="5">
    <location>
        <begin position="65"/>
        <end position="82"/>
    </location>
</feature>
<evidence type="ECO:0000256" key="5">
    <source>
        <dbReference type="SAM" id="MobiDB-lite"/>
    </source>
</evidence>
<dbReference type="GO" id="GO:0004100">
    <property type="term" value="F:chitin synthase activity"/>
    <property type="evidence" value="ECO:0007669"/>
    <property type="project" value="InterPro"/>
</dbReference>
<dbReference type="PANTHER" id="PTHR22914:SF42">
    <property type="entry name" value="CHITIN SYNTHASE"/>
    <property type="match status" value="1"/>
</dbReference>
<comment type="subcellular location">
    <subcellularLocation>
        <location evidence="1">Membrane</location>
        <topology evidence="1">Multi-pass membrane protein</topology>
    </subcellularLocation>
</comment>
<feature type="coiled-coil region" evidence="4">
    <location>
        <begin position="512"/>
        <end position="552"/>
    </location>
</feature>
<evidence type="ECO:0000313" key="8">
    <source>
        <dbReference type="EMBL" id="OPL32676.1"/>
    </source>
</evidence>
<feature type="compositionally biased region" description="Polar residues" evidence="5">
    <location>
        <begin position="92"/>
        <end position="111"/>
    </location>
</feature>
<proteinExistence type="predicted"/>
<sequence length="607" mass="69774">MGFLVLPAFDPASASVVYLAVCGIFPILDLIDKMAIQLKRKSSKTLNQQTSKGTNSESNCQNPSDKTKEQPSQETDSKDTTKTNEQTTNGTSSESNRQNPSDQTGEQTSYGTDKEATDTTKRNEQTTNGISSESKRQNPSDETKNQPSSRTENETIRQQTTAGNNLKNENKTGEISREGTASKGDNSHSAFIICNETSKLSFALPFAVLLISIKYWENFISMGTHESKFACRLKRELHKRRTKTSCILSFWKILITFCAVIVVFVSRGSDSMATLKALFNNGTTIMNTVFGEQQFGFNPTLYLLVFVSPFYCGIFTELSLLLNRRRDDDEYDIVHREKKSSQDQKKRRMLYACCATLWHETATEMRQLVTSILRLDMRQSINKFMEEDLKEDVETFDLEAHVFFDDAFEPTTDTQSQRREMNIHVKTFIRELSFATWDFYEKQIELPDGGMLKTPYGARIEWTLPGENKMFIHLKDKTKVRNKKRWSQVMYMLYILKWKIPQILNPEKGYNSSKTKSKKEKLDKKKEKLEKMSKLQRMEMFEKKKIKKLEKKTKKKKKIQEIAENTFLLALDGDVDFEPEAVLSLVRRMEKNDKVGAACGRIHPIGN</sequence>
<comment type="caution">
    <text evidence="8">The sequence shown here is derived from an EMBL/GenBank/DDBJ whole genome shotgun (WGS) entry which is preliminary data.</text>
</comment>
<keyword evidence="6" id="KW-1133">Transmembrane helix</keyword>
<name>A0A3L5TRX8_MYTGA</name>
<dbReference type="PANTHER" id="PTHR22914">
    <property type="entry name" value="CHITIN SYNTHASE"/>
    <property type="match status" value="1"/>
</dbReference>
<keyword evidence="3 6" id="KW-0472">Membrane</keyword>
<feature type="compositionally biased region" description="Basic and acidic residues" evidence="5">
    <location>
        <begin position="133"/>
        <end position="144"/>
    </location>
</feature>
<dbReference type="GO" id="GO:0016020">
    <property type="term" value="C:membrane"/>
    <property type="evidence" value="ECO:0007669"/>
    <property type="project" value="UniProtKB-SubCell"/>
</dbReference>
<feature type="domain" description="Chitin synthase chs-1/2 N-terminal putative transporter" evidence="7">
    <location>
        <begin position="200"/>
        <end position="280"/>
    </location>
</feature>
<keyword evidence="9" id="KW-1185">Reference proteome</keyword>
<feature type="transmembrane region" description="Helical" evidence="6">
    <location>
        <begin position="12"/>
        <end position="31"/>
    </location>
</feature>
<organism evidence="8 9">
    <name type="scientific">Mytilus galloprovincialis</name>
    <name type="common">Mediterranean mussel</name>
    <dbReference type="NCBI Taxonomy" id="29158"/>
    <lineage>
        <taxon>Eukaryota</taxon>
        <taxon>Metazoa</taxon>
        <taxon>Spiralia</taxon>
        <taxon>Lophotrochozoa</taxon>
        <taxon>Mollusca</taxon>
        <taxon>Bivalvia</taxon>
        <taxon>Autobranchia</taxon>
        <taxon>Pteriomorphia</taxon>
        <taxon>Mytilida</taxon>
        <taxon>Mytiloidea</taxon>
        <taxon>Mytilidae</taxon>
        <taxon>Mytilinae</taxon>
        <taxon>Mytilus</taxon>
    </lineage>
</organism>
<evidence type="ECO:0000259" key="7">
    <source>
        <dbReference type="Pfam" id="PF23000"/>
    </source>
</evidence>
<feature type="compositionally biased region" description="Polar residues" evidence="5">
    <location>
        <begin position="45"/>
        <end position="64"/>
    </location>
</feature>
<feature type="compositionally biased region" description="Basic and acidic residues" evidence="5">
    <location>
        <begin position="112"/>
        <end position="124"/>
    </location>
</feature>
<dbReference type="Pfam" id="PF23000">
    <property type="entry name" value="ChitinSynthase_IV_N"/>
    <property type="match status" value="1"/>
</dbReference>
<evidence type="ECO:0000256" key="1">
    <source>
        <dbReference type="ARBA" id="ARBA00004141"/>
    </source>
</evidence>
<dbReference type="InterPro" id="IPR004835">
    <property type="entry name" value="Chitin_synth"/>
</dbReference>
<feature type="compositionally biased region" description="Basic and acidic residues" evidence="5">
    <location>
        <begin position="168"/>
        <end position="177"/>
    </location>
</feature>
<dbReference type="EMBL" id="KV587654">
    <property type="protein sequence ID" value="OPL32676.1"/>
    <property type="molecule type" value="Genomic_DNA"/>
</dbReference>
<evidence type="ECO:0000256" key="4">
    <source>
        <dbReference type="SAM" id="Coils"/>
    </source>
</evidence>
<accession>A0A3L5TRX8</accession>
<keyword evidence="4" id="KW-0175">Coiled coil</keyword>
<evidence type="ECO:0000256" key="6">
    <source>
        <dbReference type="SAM" id="Phobius"/>
    </source>
</evidence>